<dbReference type="Gene3D" id="1.20.1280.50">
    <property type="match status" value="1"/>
</dbReference>
<dbReference type="OrthoDB" id="3181669at2759"/>
<dbReference type="InterPro" id="IPR001810">
    <property type="entry name" value="F-box_dom"/>
</dbReference>
<feature type="region of interest" description="Disordered" evidence="1">
    <location>
        <begin position="1"/>
        <end position="28"/>
    </location>
</feature>
<dbReference type="Proteomes" id="UP000027265">
    <property type="component" value="Unassembled WGS sequence"/>
</dbReference>
<accession>A0A067PNK3</accession>
<evidence type="ECO:0000313" key="4">
    <source>
        <dbReference type="Proteomes" id="UP000027265"/>
    </source>
</evidence>
<feature type="domain" description="F-box" evidence="2">
    <location>
        <begin position="90"/>
        <end position="146"/>
    </location>
</feature>
<dbReference type="STRING" id="933084.A0A067PNK3"/>
<evidence type="ECO:0000313" key="3">
    <source>
        <dbReference type="EMBL" id="KDQ51901.1"/>
    </source>
</evidence>
<keyword evidence="4" id="KW-1185">Reference proteome</keyword>
<dbReference type="SUPFAM" id="SSF81383">
    <property type="entry name" value="F-box domain"/>
    <property type="match status" value="1"/>
</dbReference>
<evidence type="ECO:0000256" key="1">
    <source>
        <dbReference type="SAM" id="MobiDB-lite"/>
    </source>
</evidence>
<dbReference type="InterPro" id="IPR032675">
    <property type="entry name" value="LRR_dom_sf"/>
</dbReference>
<dbReference type="AlphaFoldDB" id="A0A067PNK3"/>
<dbReference type="EMBL" id="KL197744">
    <property type="protein sequence ID" value="KDQ51901.1"/>
    <property type="molecule type" value="Genomic_DNA"/>
</dbReference>
<name>A0A067PNK3_9AGAM</name>
<dbReference type="SUPFAM" id="SSF52047">
    <property type="entry name" value="RNI-like"/>
    <property type="match status" value="1"/>
</dbReference>
<evidence type="ECO:0000259" key="2">
    <source>
        <dbReference type="Pfam" id="PF12937"/>
    </source>
</evidence>
<sequence>MEAFESTTANRSDSSPSGQVAVSNAASKPTRASIIRNIDEQIQRRAQAVRSRCPPGSTPASVGSRVYGEIISHFKAILLLRAYRNSLAPISRLPPELLTKIFALDGLGWEAGRAQPCRNLWLRVTHVCRRWRVIALSSPTLWTHPLIAFPSWFPEMLRRSRGAPLVVDATQAVVRPTQFREIFGQVHRIRELRIHNDYPELKAILQSLPIRHAPILESLFVRIRYDRLCLGQCNDAIFSLVAPQLSTLSLIDCHVKWDSPLLRGTRLVHLEVQTIETSAIPTMDQLLGVLKNNPSLKTICLWNVLPSLPEGIPDLPTPSSKVHLPHLRHLDIAGEGIEAANLLSHLSYPKLATFDLRCLVSGPPQFELFVPFIVGHFDVSQGGPMAEVLLIDSEIEESMSTVRFRGFSGSGDSLADCTPKLHTFVEFRISDLPSTITTASLVSGVLKRAPFFGVRMMNIGGFATMSAQDWRDMAHCLKDVRELILKNTAADGLVTVMSQDYLQSIRGDLDTRGYLLPSLETLVFCEVPFDPPLTGSIASLENHAKPAVKSNAVLMIVECLNVTRSAIANLSKIVAEVHLEEDQG</sequence>
<dbReference type="Pfam" id="PF12937">
    <property type="entry name" value="F-box-like"/>
    <property type="match status" value="1"/>
</dbReference>
<reference evidence="4" key="1">
    <citation type="journal article" date="2014" name="Proc. Natl. Acad. Sci. U.S.A.">
        <title>Extensive sampling of basidiomycete genomes demonstrates inadequacy of the white-rot/brown-rot paradigm for wood decay fungi.</title>
        <authorList>
            <person name="Riley R."/>
            <person name="Salamov A.A."/>
            <person name="Brown D.W."/>
            <person name="Nagy L.G."/>
            <person name="Floudas D."/>
            <person name="Held B.W."/>
            <person name="Levasseur A."/>
            <person name="Lombard V."/>
            <person name="Morin E."/>
            <person name="Otillar R."/>
            <person name="Lindquist E.A."/>
            <person name="Sun H."/>
            <person name="LaButti K.M."/>
            <person name="Schmutz J."/>
            <person name="Jabbour D."/>
            <person name="Luo H."/>
            <person name="Baker S.E."/>
            <person name="Pisabarro A.G."/>
            <person name="Walton J.D."/>
            <person name="Blanchette R.A."/>
            <person name="Henrissat B."/>
            <person name="Martin F."/>
            <person name="Cullen D."/>
            <person name="Hibbett D.S."/>
            <person name="Grigoriev I.V."/>
        </authorList>
    </citation>
    <scope>NUCLEOTIDE SEQUENCE [LARGE SCALE GENOMIC DNA]</scope>
    <source>
        <strain evidence="4">MUCL 33604</strain>
    </source>
</reference>
<feature type="compositionally biased region" description="Polar residues" evidence="1">
    <location>
        <begin position="1"/>
        <end position="27"/>
    </location>
</feature>
<proteinExistence type="predicted"/>
<dbReference type="HOGENOM" id="CLU_024199_2_2_1"/>
<dbReference type="InterPro" id="IPR036047">
    <property type="entry name" value="F-box-like_dom_sf"/>
</dbReference>
<protein>
    <recommendedName>
        <fullName evidence="2">F-box domain-containing protein</fullName>
    </recommendedName>
</protein>
<organism evidence="3 4">
    <name type="scientific">Jaapia argillacea MUCL 33604</name>
    <dbReference type="NCBI Taxonomy" id="933084"/>
    <lineage>
        <taxon>Eukaryota</taxon>
        <taxon>Fungi</taxon>
        <taxon>Dikarya</taxon>
        <taxon>Basidiomycota</taxon>
        <taxon>Agaricomycotina</taxon>
        <taxon>Agaricomycetes</taxon>
        <taxon>Agaricomycetidae</taxon>
        <taxon>Jaapiales</taxon>
        <taxon>Jaapiaceae</taxon>
        <taxon>Jaapia</taxon>
    </lineage>
</organism>
<dbReference type="InParanoid" id="A0A067PNK3"/>
<gene>
    <name evidence="3" type="ORF">JAAARDRAFT_62254</name>
</gene>
<dbReference type="Gene3D" id="3.80.10.10">
    <property type="entry name" value="Ribonuclease Inhibitor"/>
    <property type="match status" value="1"/>
</dbReference>